<accession>A0ACC2PAU8</accession>
<comment type="caution">
    <text evidence="1">The sequence shown here is derived from an EMBL/GenBank/DDBJ whole genome shotgun (WGS) entry which is preliminary data.</text>
</comment>
<sequence length="226" mass="24894">LWESPLANGIGDKDCLVYQGQYYVEDDSVGESYTKAHRWIRVQSPSNAVIADPQARGSIEWNEALESSQQNPRENYAGISQCLHEGRLITDGICLRKCMGLGHQYLRTGSCKSNVCFCGYILPDLDPRIRLTWLTLTASKYIKAQANVTIDSFLLASVVDGSTTISTDNSIDNLLENEGQCIFTPVGYGLSLAEYEPSQCSDCESADHRKTISGSSIFQSDPSCNE</sequence>
<proteinExistence type="predicted"/>
<evidence type="ECO:0000313" key="2">
    <source>
        <dbReference type="Proteomes" id="UP001239111"/>
    </source>
</evidence>
<reference evidence="1" key="1">
    <citation type="submission" date="2023-04" db="EMBL/GenBank/DDBJ databases">
        <title>A chromosome-level genome assembly of the parasitoid wasp Eretmocerus hayati.</title>
        <authorList>
            <person name="Zhong Y."/>
            <person name="Liu S."/>
            <person name="Liu Y."/>
        </authorList>
    </citation>
    <scope>NUCLEOTIDE SEQUENCE</scope>
    <source>
        <strain evidence="1">ZJU_SS_LIU_2023</strain>
    </source>
</reference>
<gene>
    <name evidence="1" type="ORF">QAD02_016020</name>
</gene>
<name>A0ACC2PAU8_9HYME</name>
<keyword evidence="2" id="KW-1185">Reference proteome</keyword>
<feature type="non-terminal residue" evidence="1">
    <location>
        <position position="1"/>
    </location>
</feature>
<protein>
    <submittedName>
        <fullName evidence="1">Uncharacterized protein</fullName>
    </submittedName>
</protein>
<feature type="non-terminal residue" evidence="1">
    <location>
        <position position="226"/>
    </location>
</feature>
<organism evidence="1 2">
    <name type="scientific">Eretmocerus hayati</name>
    <dbReference type="NCBI Taxonomy" id="131215"/>
    <lineage>
        <taxon>Eukaryota</taxon>
        <taxon>Metazoa</taxon>
        <taxon>Ecdysozoa</taxon>
        <taxon>Arthropoda</taxon>
        <taxon>Hexapoda</taxon>
        <taxon>Insecta</taxon>
        <taxon>Pterygota</taxon>
        <taxon>Neoptera</taxon>
        <taxon>Endopterygota</taxon>
        <taxon>Hymenoptera</taxon>
        <taxon>Apocrita</taxon>
        <taxon>Proctotrupomorpha</taxon>
        <taxon>Chalcidoidea</taxon>
        <taxon>Aphelinidae</taxon>
        <taxon>Aphelininae</taxon>
        <taxon>Eretmocerus</taxon>
    </lineage>
</organism>
<evidence type="ECO:0000313" key="1">
    <source>
        <dbReference type="EMBL" id="KAJ8680233.1"/>
    </source>
</evidence>
<dbReference type="EMBL" id="CM056742">
    <property type="protein sequence ID" value="KAJ8680233.1"/>
    <property type="molecule type" value="Genomic_DNA"/>
</dbReference>
<dbReference type="Proteomes" id="UP001239111">
    <property type="component" value="Chromosome 2"/>
</dbReference>